<proteinExistence type="predicted"/>
<accession>A0ABQ8GAR9</accession>
<reference evidence="2 3" key="1">
    <citation type="journal article" date="2021" name="Nat. Commun.">
        <title>Genetic determinants of endophytism in the Arabidopsis root mycobiome.</title>
        <authorList>
            <person name="Mesny F."/>
            <person name="Miyauchi S."/>
            <person name="Thiergart T."/>
            <person name="Pickel B."/>
            <person name="Atanasova L."/>
            <person name="Karlsson M."/>
            <person name="Huettel B."/>
            <person name="Barry K.W."/>
            <person name="Haridas S."/>
            <person name="Chen C."/>
            <person name="Bauer D."/>
            <person name="Andreopoulos W."/>
            <person name="Pangilinan J."/>
            <person name="LaButti K."/>
            <person name="Riley R."/>
            <person name="Lipzen A."/>
            <person name="Clum A."/>
            <person name="Drula E."/>
            <person name="Henrissat B."/>
            <person name="Kohler A."/>
            <person name="Grigoriev I.V."/>
            <person name="Martin F.M."/>
            <person name="Hacquard S."/>
        </authorList>
    </citation>
    <scope>NUCLEOTIDE SEQUENCE [LARGE SCALE GENOMIC DNA]</scope>
    <source>
        <strain evidence="2 3">MPI-SDFR-AT-0080</strain>
    </source>
</reference>
<gene>
    <name evidence="2" type="ORF">B0J12DRAFT_600315</name>
</gene>
<evidence type="ECO:0000256" key="1">
    <source>
        <dbReference type="SAM" id="SignalP"/>
    </source>
</evidence>
<evidence type="ECO:0008006" key="4">
    <source>
        <dbReference type="Google" id="ProtNLM"/>
    </source>
</evidence>
<evidence type="ECO:0000313" key="3">
    <source>
        <dbReference type="Proteomes" id="UP000774617"/>
    </source>
</evidence>
<organism evidence="2 3">
    <name type="scientific">Macrophomina phaseolina</name>
    <dbReference type="NCBI Taxonomy" id="35725"/>
    <lineage>
        <taxon>Eukaryota</taxon>
        <taxon>Fungi</taxon>
        <taxon>Dikarya</taxon>
        <taxon>Ascomycota</taxon>
        <taxon>Pezizomycotina</taxon>
        <taxon>Dothideomycetes</taxon>
        <taxon>Dothideomycetes incertae sedis</taxon>
        <taxon>Botryosphaeriales</taxon>
        <taxon>Botryosphaeriaceae</taxon>
        <taxon>Macrophomina</taxon>
    </lineage>
</organism>
<sequence length="216" mass="23574">MFFQTIIATLTAATAATAAPTTSKRQYFSGVATQPGSPIDNARISASNSSLWLHHAQDAFRGQEGQDLATFYLDGDAAYLYCASAPPEQLFVDLSGMGHGQVGYTFGAPSPAPRNSQRNGFAVDADGRLTFDRTRWWACPTGLGDGSYGIWLNKGSDKCVGFVFRVEYTEAPVGCLYSHRPAYEAMLPAEGFWEPWEGFGEVERSWGWAWVGGLCW</sequence>
<feature type="chain" id="PRO_5047323242" description="Cell wall protein PhiA" evidence="1">
    <location>
        <begin position="19"/>
        <end position="216"/>
    </location>
</feature>
<keyword evidence="3" id="KW-1185">Reference proteome</keyword>
<evidence type="ECO:0000313" key="2">
    <source>
        <dbReference type="EMBL" id="KAH7050203.1"/>
    </source>
</evidence>
<name>A0ABQ8GAR9_9PEZI</name>
<dbReference type="Proteomes" id="UP000774617">
    <property type="component" value="Unassembled WGS sequence"/>
</dbReference>
<dbReference type="EMBL" id="JAGTJR010000013">
    <property type="protein sequence ID" value="KAH7050203.1"/>
    <property type="molecule type" value="Genomic_DNA"/>
</dbReference>
<keyword evidence="1" id="KW-0732">Signal</keyword>
<feature type="signal peptide" evidence="1">
    <location>
        <begin position="1"/>
        <end position="18"/>
    </location>
</feature>
<comment type="caution">
    <text evidence="2">The sequence shown here is derived from an EMBL/GenBank/DDBJ whole genome shotgun (WGS) entry which is preliminary data.</text>
</comment>
<protein>
    <recommendedName>
        <fullName evidence="4">Cell wall protein PhiA</fullName>
    </recommendedName>
</protein>